<dbReference type="InterPro" id="IPR036188">
    <property type="entry name" value="FAD/NAD-bd_sf"/>
</dbReference>
<dbReference type="InterPro" id="IPR018168">
    <property type="entry name" value="Ubi_Hdrlase_CS"/>
</dbReference>
<protein>
    <submittedName>
        <fullName evidence="9">Monooxygenase</fullName>
    </submittedName>
</protein>
<comment type="pathway">
    <text evidence="2">Cofactor biosynthesis; ubiquinone biosynthesis.</text>
</comment>
<dbReference type="Gene3D" id="3.50.50.60">
    <property type="entry name" value="FAD/NAD(P)-binding domain"/>
    <property type="match status" value="2"/>
</dbReference>
<dbReference type="Proteomes" id="UP000245212">
    <property type="component" value="Unassembled WGS sequence"/>
</dbReference>
<evidence type="ECO:0000256" key="6">
    <source>
        <dbReference type="ARBA" id="ARBA00023002"/>
    </source>
</evidence>
<dbReference type="NCBIfam" id="TIGR01988">
    <property type="entry name" value="Ubi-OHases"/>
    <property type="match status" value="1"/>
</dbReference>
<evidence type="ECO:0000256" key="2">
    <source>
        <dbReference type="ARBA" id="ARBA00004749"/>
    </source>
</evidence>
<reference evidence="10" key="1">
    <citation type="submission" date="2018-05" db="EMBL/GenBank/DDBJ databases">
        <authorList>
            <person name="Li Y."/>
        </authorList>
    </citation>
    <scope>NUCLEOTIDE SEQUENCE [LARGE SCALE GENOMIC DNA]</scope>
    <source>
        <strain evidence="10">3d-2-2</strain>
    </source>
</reference>
<evidence type="ECO:0000313" key="10">
    <source>
        <dbReference type="Proteomes" id="UP000245212"/>
    </source>
</evidence>
<comment type="similarity">
    <text evidence="3">Belongs to the UbiH/COQ6 family.</text>
</comment>
<keyword evidence="10" id="KW-1185">Reference proteome</keyword>
<keyword evidence="6" id="KW-0560">Oxidoreductase</keyword>
<dbReference type="PRINTS" id="PR00420">
    <property type="entry name" value="RNGMNOXGNASE"/>
</dbReference>
<dbReference type="EMBL" id="QETA01000003">
    <property type="protein sequence ID" value="PWF23123.1"/>
    <property type="molecule type" value="Genomic_DNA"/>
</dbReference>
<feature type="domain" description="FAD-binding" evidence="8">
    <location>
        <begin position="7"/>
        <end position="322"/>
    </location>
</feature>
<evidence type="ECO:0000256" key="4">
    <source>
        <dbReference type="ARBA" id="ARBA00022630"/>
    </source>
</evidence>
<dbReference type="GO" id="GO:0006744">
    <property type="term" value="P:ubiquinone biosynthetic process"/>
    <property type="evidence" value="ECO:0007669"/>
    <property type="project" value="UniProtKB-UniPathway"/>
</dbReference>
<evidence type="ECO:0000313" key="9">
    <source>
        <dbReference type="EMBL" id="PWF23123.1"/>
    </source>
</evidence>
<sequence>MDTPLYDIAILGSGPVSNTLAQLLAQIANTPSRILLLRDERPENLDATALDPRALALNQGSRVLLESIDAWPDQAADILTVHVSQQGRLGRTLISHADMQTPRLGSVVTYSALHERLNQSLQITGVTVAGGPPALITGQDDRGITIRQGQQTYHARLAVLADGQAQAPLTEDEKEAAARTRDYGQHAILATVHASNPLPGRAWERFTRQGPLALLPHPQRHDLYALVWCQPQAQAEALQALDDSHFGQALESAFGLRLGTLQPYGPRHAVPLRLTMRQRTLRGRIVTIGNAAQTLHPVAGQGLNLGLRDAAQLSLALRDWLRANTPCGTPDLHDWLMQRKADRALTIGITDLLARSFSTGLSPAEHAGGLALLGLDLMPTLRQPLVRHLLQGLRI</sequence>
<evidence type="ECO:0000256" key="3">
    <source>
        <dbReference type="ARBA" id="ARBA00005349"/>
    </source>
</evidence>
<evidence type="ECO:0000259" key="8">
    <source>
        <dbReference type="Pfam" id="PF01494"/>
    </source>
</evidence>
<dbReference type="PANTHER" id="PTHR43876">
    <property type="entry name" value="UBIQUINONE BIOSYNTHESIS MONOOXYGENASE COQ6, MITOCHONDRIAL"/>
    <property type="match status" value="1"/>
</dbReference>
<keyword evidence="5" id="KW-0274">FAD</keyword>
<dbReference type="GO" id="GO:0008681">
    <property type="term" value="F:2-octaprenyl-6-methoxyphenol hydroxylase activity"/>
    <property type="evidence" value="ECO:0007669"/>
    <property type="project" value="TreeGrafter"/>
</dbReference>
<dbReference type="AlphaFoldDB" id="A0A2V1K1V3"/>
<keyword evidence="4" id="KW-0285">Flavoprotein</keyword>
<dbReference type="GO" id="GO:0071949">
    <property type="term" value="F:FAD binding"/>
    <property type="evidence" value="ECO:0007669"/>
    <property type="project" value="InterPro"/>
</dbReference>
<evidence type="ECO:0000256" key="5">
    <source>
        <dbReference type="ARBA" id="ARBA00022827"/>
    </source>
</evidence>
<dbReference type="PANTHER" id="PTHR43876:SF8">
    <property type="entry name" value="2-OCTAPRENYL-6-METHOXYPHENOL HYDROXYLASE"/>
    <property type="match status" value="1"/>
</dbReference>
<dbReference type="PROSITE" id="PS01304">
    <property type="entry name" value="UBIH"/>
    <property type="match status" value="1"/>
</dbReference>
<dbReference type="SUPFAM" id="SSF51905">
    <property type="entry name" value="FAD/NAD(P)-binding domain"/>
    <property type="match status" value="1"/>
</dbReference>
<accession>A0A2V1K1V3</accession>
<dbReference type="Pfam" id="PF01494">
    <property type="entry name" value="FAD_binding_3"/>
    <property type="match status" value="1"/>
</dbReference>
<comment type="caution">
    <text evidence="9">The sequence shown here is derived from an EMBL/GenBank/DDBJ whole genome shotgun (WGS) entry which is preliminary data.</text>
</comment>
<proteinExistence type="inferred from homology"/>
<name>A0A2V1K1V3_9BURK</name>
<dbReference type="InterPro" id="IPR002938">
    <property type="entry name" value="FAD-bd"/>
</dbReference>
<evidence type="ECO:0000256" key="1">
    <source>
        <dbReference type="ARBA" id="ARBA00001974"/>
    </source>
</evidence>
<evidence type="ECO:0000256" key="7">
    <source>
        <dbReference type="ARBA" id="ARBA00023033"/>
    </source>
</evidence>
<dbReference type="InterPro" id="IPR051205">
    <property type="entry name" value="UbiH/COQ6_monooxygenase"/>
</dbReference>
<dbReference type="InterPro" id="IPR010971">
    <property type="entry name" value="UbiH/COQ6"/>
</dbReference>
<organism evidence="9 10">
    <name type="scientific">Corticimicrobacter populi</name>
    <dbReference type="NCBI Taxonomy" id="2175229"/>
    <lineage>
        <taxon>Bacteria</taxon>
        <taxon>Pseudomonadati</taxon>
        <taxon>Pseudomonadota</taxon>
        <taxon>Betaproteobacteria</taxon>
        <taxon>Burkholderiales</taxon>
        <taxon>Alcaligenaceae</taxon>
        <taxon>Corticimicrobacter</taxon>
    </lineage>
</organism>
<comment type="cofactor">
    <cofactor evidence="1">
        <name>FAD</name>
        <dbReference type="ChEBI" id="CHEBI:57692"/>
    </cofactor>
</comment>
<dbReference type="RefSeq" id="WP_109061737.1">
    <property type="nucleotide sequence ID" value="NZ_QETA01000003.1"/>
</dbReference>
<keyword evidence="7 9" id="KW-0503">Monooxygenase</keyword>
<gene>
    <name evidence="9" type="ORF">DD235_09015</name>
</gene>
<dbReference type="Gene3D" id="3.30.9.10">
    <property type="entry name" value="D-Amino Acid Oxidase, subunit A, domain 2"/>
    <property type="match status" value="1"/>
</dbReference>
<dbReference type="UniPathway" id="UPA00232"/>